<name>A0A1I8EN34_WUCBA</name>
<dbReference type="SUPFAM" id="SSF103473">
    <property type="entry name" value="MFS general substrate transporter"/>
    <property type="match status" value="1"/>
</dbReference>
<accession>A0A1I8EN34</accession>
<proteinExistence type="predicted"/>
<sequence length="115" mass="12962">MGVGFGLMYYPAIVIVTMIFEKENLSMATGIAVCDAGVGTVVFAEALIKIFRRTVFAVYAVIVLMCSLCGAIFRPLTFVAVEDETRRKYSKMKRMDSLKWCISTSFSSYFLFYRS</sequence>
<organism evidence="2">
    <name type="scientific">Wuchereria bancrofti</name>
    <dbReference type="NCBI Taxonomy" id="6293"/>
    <lineage>
        <taxon>Eukaryota</taxon>
        <taxon>Metazoa</taxon>
        <taxon>Ecdysozoa</taxon>
        <taxon>Nematoda</taxon>
        <taxon>Chromadorea</taxon>
        <taxon>Rhabditida</taxon>
        <taxon>Spirurina</taxon>
        <taxon>Spiruromorpha</taxon>
        <taxon>Filarioidea</taxon>
        <taxon>Onchocercidae</taxon>
        <taxon>Wuchereria</taxon>
    </lineage>
</organism>
<keyword evidence="1" id="KW-0812">Transmembrane</keyword>
<keyword evidence="1" id="KW-0472">Membrane</keyword>
<dbReference type="PANTHER" id="PTHR11360">
    <property type="entry name" value="MONOCARBOXYLATE TRANSPORTER"/>
    <property type="match status" value="1"/>
</dbReference>
<dbReference type="STRING" id="6293.A0A1I8EN34"/>
<dbReference type="InterPro" id="IPR036259">
    <property type="entry name" value="MFS_trans_sf"/>
</dbReference>
<dbReference type="InterPro" id="IPR050327">
    <property type="entry name" value="Proton-linked_MCT"/>
</dbReference>
<feature type="transmembrane region" description="Helical" evidence="1">
    <location>
        <begin position="25"/>
        <end position="44"/>
    </location>
</feature>
<evidence type="ECO:0000256" key="1">
    <source>
        <dbReference type="SAM" id="Phobius"/>
    </source>
</evidence>
<keyword evidence="1" id="KW-1133">Transmembrane helix</keyword>
<protein>
    <recommendedName>
        <fullName evidence="3">Major facilitator superfamily (MFS) profile domain-containing protein</fullName>
    </recommendedName>
</protein>
<dbReference type="PANTHER" id="PTHR11360:SF284">
    <property type="entry name" value="EG:103B4.3 PROTEIN-RELATED"/>
    <property type="match status" value="1"/>
</dbReference>
<dbReference type="AlphaFoldDB" id="A0A1I8EN34"/>
<feature type="transmembrane region" description="Helical" evidence="1">
    <location>
        <begin position="56"/>
        <end position="77"/>
    </location>
</feature>
<evidence type="ECO:0008006" key="3">
    <source>
        <dbReference type="Google" id="ProtNLM"/>
    </source>
</evidence>
<evidence type="ECO:0000313" key="2">
    <source>
        <dbReference type="WBParaSite" id="maker-PairedContig_3056-snap-gene-0.20-mRNA-1"/>
    </source>
</evidence>
<dbReference type="WBParaSite" id="maker-PairedContig_3056-snap-gene-0.20-mRNA-1">
    <property type="protein sequence ID" value="maker-PairedContig_3056-snap-gene-0.20-mRNA-1"/>
    <property type="gene ID" value="maker-PairedContig_3056-snap-gene-0.20"/>
</dbReference>
<reference evidence="2" key="1">
    <citation type="submission" date="2016-11" db="UniProtKB">
        <authorList>
            <consortium name="WormBaseParasite"/>
        </authorList>
    </citation>
    <scope>IDENTIFICATION</scope>
    <source>
        <strain evidence="2">pt0022</strain>
    </source>
</reference>
<dbReference type="GO" id="GO:0008028">
    <property type="term" value="F:monocarboxylic acid transmembrane transporter activity"/>
    <property type="evidence" value="ECO:0007669"/>
    <property type="project" value="TreeGrafter"/>
</dbReference>